<dbReference type="GO" id="GO:0016747">
    <property type="term" value="F:acyltransferase activity, transferring groups other than amino-acyl groups"/>
    <property type="evidence" value="ECO:0007669"/>
    <property type="project" value="InterPro"/>
</dbReference>
<comment type="caution">
    <text evidence="4">The sequence shown here is derived from an EMBL/GenBank/DDBJ whole genome shotgun (WGS) entry which is preliminary data.</text>
</comment>
<organism evidence="4 5">
    <name type="scientific">Lapillicoccus jejuensis</name>
    <dbReference type="NCBI Taxonomy" id="402171"/>
    <lineage>
        <taxon>Bacteria</taxon>
        <taxon>Bacillati</taxon>
        <taxon>Actinomycetota</taxon>
        <taxon>Actinomycetes</taxon>
        <taxon>Micrococcales</taxon>
        <taxon>Intrasporangiaceae</taxon>
        <taxon>Lapillicoccus</taxon>
    </lineage>
</organism>
<evidence type="ECO:0000256" key="2">
    <source>
        <dbReference type="ARBA" id="ARBA00023315"/>
    </source>
</evidence>
<reference evidence="4 5" key="1">
    <citation type="submission" date="2019-06" db="EMBL/GenBank/DDBJ databases">
        <title>Sequencing the genomes of 1000 actinobacteria strains.</title>
        <authorList>
            <person name="Klenk H.-P."/>
        </authorList>
    </citation>
    <scope>NUCLEOTIDE SEQUENCE [LARGE SCALE GENOMIC DNA]</scope>
    <source>
        <strain evidence="4 5">DSM 18607</strain>
    </source>
</reference>
<dbReference type="SUPFAM" id="SSF55729">
    <property type="entry name" value="Acyl-CoA N-acyltransferases (Nat)"/>
    <property type="match status" value="1"/>
</dbReference>
<evidence type="ECO:0000313" key="4">
    <source>
        <dbReference type="EMBL" id="TQJ07009.1"/>
    </source>
</evidence>
<dbReference type="Proteomes" id="UP000317893">
    <property type="component" value="Unassembled WGS sequence"/>
</dbReference>
<sequence length="183" mass="19705">MPTPEPRLRPASTDDLAALTDVFLGCWHVNYARVMPAELVSAMTADRATALMAALLERSAEGRAQVLVAEDPARDDTPDLPLGFVGFTLATQNLGDVASLYVAPTAQGRGVGRRLLAAAEEALRTEGAERSQLWVFAENLPSRQFYAAQGYEPDGRATTLPEWGRPQLGLVKHLGTTRTTTGE</sequence>
<evidence type="ECO:0000256" key="1">
    <source>
        <dbReference type="ARBA" id="ARBA00022679"/>
    </source>
</evidence>
<keyword evidence="5" id="KW-1185">Reference proteome</keyword>
<dbReference type="AlphaFoldDB" id="A0A542DV84"/>
<feature type="domain" description="N-acetyltransferase" evidence="3">
    <location>
        <begin position="6"/>
        <end position="175"/>
    </location>
</feature>
<accession>A0A542DV84</accession>
<dbReference type="RefSeq" id="WP_141845758.1">
    <property type="nucleotide sequence ID" value="NZ_BAAAPR010000018.1"/>
</dbReference>
<dbReference type="InterPro" id="IPR050832">
    <property type="entry name" value="Bact_Acetyltransf"/>
</dbReference>
<dbReference type="Pfam" id="PF00583">
    <property type="entry name" value="Acetyltransf_1"/>
    <property type="match status" value="1"/>
</dbReference>
<protein>
    <submittedName>
        <fullName evidence="4">Acetyltransferase (GNAT) family protein</fullName>
    </submittedName>
</protein>
<dbReference type="Gene3D" id="3.40.630.30">
    <property type="match status" value="1"/>
</dbReference>
<dbReference type="PANTHER" id="PTHR43877">
    <property type="entry name" value="AMINOALKYLPHOSPHONATE N-ACETYLTRANSFERASE-RELATED-RELATED"/>
    <property type="match status" value="1"/>
</dbReference>
<evidence type="ECO:0000259" key="3">
    <source>
        <dbReference type="PROSITE" id="PS51186"/>
    </source>
</evidence>
<proteinExistence type="predicted"/>
<dbReference type="InterPro" id="IPR000182">
    <property type="entry name" value="GNAT_dom"/>
</dbReference>
<name>A0A542DV84_9MICO</name>
<dbReference type="CDD" id="cd04301">
    <property type="entry name" value="NAT_SF"/>
    <property type="match status" value="1"/>
</dbReference>
<dbReference type="EMBL" id="VFMN01000001">
    <property type="protein sequence ID" value="TQJ07009.1"/>
    <property type="molecule type" value="Genomic_DNA"/>
</dbReference>
<dbReference type="PROSITE" id="PS51186">
    <property type="entry name" value="GNAT"/>
    <property type="match status" value="1"/>
</dbReference>
<keyword evidence="2" id="KW-0012">Acyltransferase</keyword>
<evidence type="ECO:0000313" key="5">
    <source>
        <dbReference type="Proteomes" id="UP000317893"/>
    </source>
</evidence>
<keyword evidence="1 4" id="KW-0808">Transferase</keyword>
<dbReference type="InterPro" id="IPR016181">
    <property type="entry name" value="Acyl_CoA_acyltransferase"/>
</dbReference>
<dbReference type="OrthoDB" id="5243635at2"/>
<gene>
    <name evidence="4" type="ORF">FB458_0055</name>
</gene>